<feature type="compositionally biased region" description="Basic and acidic residues" evidence="1">
    <location>
        <begin position="1"/>
        <end position="19"/>
    </location>
</feature>
<feature type="region of interest" description="Disordered" evidence="1">
    <location>
        <begin position="1"/>
        <end position="50"/>
    </location>
</feature>
<organism evidence="2 3">
    <name type="scientific">Orbilia javanica</name>
    <dbReference type="NCBI Taxonomy" id="47235"/>
    <lineage>
        <taxon>Eukaryota</taxon>
        <taxon>Fungi</taxon>
        <taxon>Dikarya</taxon>
        <taxon>Ascomycota</taxon>
        <taxon>Pezizomycotina</taxon>
        <taxon>Orbiliomycetes</taxon>
        <taxon>Orbiliales</taxon>
        <taxon>Orbiliaceae</taxon>
        <taxon>Orbilia</taxon>
    </lineage>
</organism>
<feature type="compositionally biased region" description="Acidic residues" evidence="1">
    <location>
        <begin position="124"/>
        <end position="137"/>
    </location>
</feature>
<name>A0AAN8MTM3_9PEZI</name>
<keyword evidence="3" id="KW-1185">Reference proteome</keyword>
<comment type="caution">
    <text evidence="2">The sequence shown here is derived from an EMBL/GenBank/DDBJ whole genome shotgun (WGS) entry which is preliminary data.</text>
</comment>
<feature type="region of interest" description="Disordered" evidence="1">
    <location>
        <begin position="88"/>
        <end position="138"/>
    </location>
</feature>
<sequence length="635" mass="71995">MSSRRYYDDDDVRHEEPSRRGTGGTRDGVDSRAPGARDTPSTRRIVKQPQYPYLRRALEASGFLFYENAKDIVVEDITLDELERVKQKSMDPMSTSGNDPRYGTTRDQYRYRATYRDSSSSSDSSDEGGDYGTDDEYTFLQDSSTPNIEFDNTPPRIFNPAPNTWWFDVALNLPGDENSPIDNMLREVTLTSGQVNSSTYARAFTMNRKQPESQKSIKCVTKRIISSKWSIRAEVKDDTIKLTNITAGPNPSGRETNLDDIRFRWIHYQNPVLNLDEFKQQVVRIRGLMDHDLTIIWDLFEKVRDKMERTYIHGKYMEAGAIRCDGKFSAVKHTGEASTESYAATFISIPILKLQPLEVPSILKGHPKAFQSSDHSPRPLMQTTVNMASTLEEDKRQATFSSKLIPKDQAVHVAQTWILVINDKLLVTYSSSSLEDVAGPNIEFEEGKQDDGITIRVGTTFEGAYYFPAEKCQTWFEFQAELKKAIRPKGRRLYTEKDATITCKDGTILDSQSWAAKLSENKLKLFRVTLELNETETVVPPPARPSSRSRRPLALKPSEGTYPSGDAYHVVPYSKGRDKRPKSRPELPYFSSVPTTHDATQGPGDETTHDTDYEVIYSIQSGIGQLKRTITKSHF</sequence>
<dbReference type="AlphaFoldDB" id="A0AAN8MTM3"/>
<evidence type="ECO:0000256" key="1">
    <source>
        <dbReference type="SAM" id="MobiDB-lite"/>
    </source>
</evidence>
<gene>
    <name evidence="2" type="ORF">TWF718_000246</name>
</gene>
<dbReference type="EMBL" id="JAVHNR010000001">
    <property type="protein sequence ID" value="KAK6355867.1"/>
    <property type="molecule type" value="Genomic_DNA"/>
</dbReference>
<reference evidence="2 3" key="1">
    <citation type="submission" date="2019-10" db="EMBL/GenBank/DDBJ databases">
        <authorList>
            <person name="Palmer J.M."/>
        </authorList>
    </citation>
    <scope>NUCLEOTIDE SEQUENCE [LARGE SCALE GENOMIC DNA]</scope>
    <source>
        <strain evidence="2 3">TWF718</strain>
    </source>
</reference>
<dbReference type="Proteomes" id="UP001313282">
    <property type="component" value="Unassembled WGS sequence"/>
</dbReference>
<protein>
    <submittedName>
        <fullName evidence="2">Uncharacterized protein</fullName>
    </submittedName>
</protein>
<evidence type="ECO:0000313" key="2">
    <source>
        <dbReference type="EMBL" id="KAK6355867.1"/>
    </source>
</evidence>
<feature type="region of interest" description="Disordered" evidence="1">
    <location>
        <begin position="535"/>
        <end position="609"/>
    </location>
</feature>
<evidence type="ECO:0000313" key="3">
    <source>
        <dbReference type="Proteomes" id="UP001313282"/>
    </source>
</evidence>
<proteinExistence type="predicted"/>
<accession>A0AAN8MTM3</accession>